<dbReference type="PANTHER" id="PTHR19338:SF39">
    <property type="entry name" value="TOSPOVIRUS RESISTANCE PROTEIN D"/>
    <property type="match status" value="1"/>
</dbReference>
<dbReference type="STRING" id="49451.A0A1J6ISP1"/>
<dbReference type="Proteomes" id="UP000187609">
    <property type="component" value="Unassembled WGS sequence"/>
</dbReference>
<protein>
    <submittedName>
        <fullName evidence="2">Late blight resistance protein -like r1b-17</fullName>
    </submittedName>
</protein>
<dbReference type="EMBL" id="MJEQ01037188">
    <property type="protein sequence ID" value="OIT01835.1"/>
    <property type="molecule type" value="Genomic_DNA"/>
</dbReference>
<evidence type="ECO:0000259" key="1">
    <source>
        <dbReference type="Pfam" id="PF00931"/>
    </source>
</evidence>
<proteinExistence type="predicted"/>
<organism evidence="2 3">
    <name type="scientific">Nicotiana attenuata</name>
    <name type="common">Coyote tobacco</name>
    <dbReference type="NCBI Taxonomy" id="49451"/>
    <lineage>
        <taxon>Eukaryota</taxon>
        <taxon>Viridiplantae</taxon>
        <taxon>Streptophyta</taxon>
        <taxon>Embryophyta</taxon>
        <taxon>Tracheophyta</taxon>
        <taxon>Spermatophyta</taxon>
        <taxon>Magnoliopsida</taxon>
        <taxon>eudicotyledons</taxon>
        <taxon>Gunneridae</taxon>
        <taxon>Pentapetalae</taxon>
        <taxon>asterids</taxon>
        <taxon>lamiids</taxon>
        <taxon>Solanales</taxon>
        <taxon>Solanaceae</taxon>
        <taxon>Nicotianoideae</taxon>
        <taxon>Nicotianeae</taxon>
        <taxon>Nicotiana</taxon>
    </lineage>
</organism>
<dbReference type="PANTHER" id="PTHR19338">
    <property type="entry name" value="TRANSLOCASE OF INNER MITOCHONDRIAL MEMBRANE 13 HOMOLOG"/>
    <property type="match status" value="1"/>
</dbReference>
<evidence type="ECO:0000313" key="3">
    <source>
        <dbReference type="Proteomes" id="UP000187609"/>
    </source>
</evidence>
<reference evidence="2" key="1">
    <citation type="submission" date="2016-11" db="EMBL/GenBank/DDBJ databases">
        <title>The genome of Nicotiana attenuata.</title>
        <authorList>
            <person name="Xu S."/>
            <person name="Brockmoeller T."/>
            <person name="Gaquerel E."/>
            <person name="Navarro A."/>
            <person name="Kuhl H."/>
            <person name="Gase K."/>
            <person name="Ling Z."/>
            <person name="Zhou W."/>
            <person name="Kreitzer C."/>
            <person name="Stanke M."/>
            <person name="Tang H."/>
            <person name="Lyons E."/>
            <person name="Pandey P."/>
            <person name="Pandey S.P."/>
            <person name="Timmermann B."/>
            <person name="Baldwin I.T."/>
        </authorList>
    </citation>
    <scope>NUCLEOTIDE SEQUENCE [LARGE SCALE GENOMIC DNA]</scope>
    <source>
        <strain evidence="2">UT</strain>
    </source>
</reference>
<dbReference type="InterPro" id="IPR002182">
    <property type="entry name" value="NB-ARC"/>
</dbReference>
<sequence length="364" mass="42086">MVHNDIEDMLDHLRNIKSRGDLNVVKIETLEMELRFLRTFIKYPHALLPDSLVEIRKKAKLIAEMLHSVFGGIPGEYKTSLNVERLVSELQEFSKDNSNNLIYNFQLNDSYMLEYMDYLDQNLNDAPRLNEVLEKFVVLVGDILCVIQMQLLSGSTIKDDASKIDLGTIQILEKIEDLKAQVEVRDVAKVQHEHEILKDLQRRTINLAYEVEVAIDSILAQCNALWYLFCSLPAIVKEIKNIREKVTEMRFKNLLPLKPCSVIEPSKHLPIQHSNLRNDEEIVGFENDTKSILRLLIRGTNELDVIPIVGMGGQGKITCARKLYNNDIIVYHFDVRAWCVISQTYSRRELLKRFSIKLPVPRTR</sequence>
<keyword evidence="3" id="KW-1185">Reference proteome</keyword>
<name>A0A1J6ISP1_NICAT</name>
<dbReference type="SMR" id="A0A1J6ISP1"/>
<gene>
    <name evidence="2" type="primary">R1B-17_5</name>
    <name evidence="2" type="ORF">A4A49_01200</name>
</gene>
<evidence type="ECO:0000313" key="2">
    <source>
        <dbReference type="EMBL" id="OIT01835.1"/>
    </source>
</evidence>
<dbReference type="AlphaFoldDB" id="A0A1J6ISP1"/>
<feature type="domain" description="NB-ARC" evidence="1">
    <location>
        <begin position="287"/>
        <end position="355"/>
    </location>
</feature>
<dbReference type="GO" id="GO:0043531">
    <property type="term" value="F:ADP binding"/>
    <property type="evidence" value="ECO:0007669"/>
    <property type="project" value="InterPro"/>
</dbReference>
<dbReference type="SUPFAM" id="SSF52540">
    <property type="entry name" value="P-loop containing nucleoside triphosphate hydrolases"/>
    <property type="match status" value="1"/>
</dbReference>
<dbReference type="InterPro" id="IPR027417">
    <property type="entry name" value="P-loop_NTPase"/>
</dbReference>
<dbReference type="Pfam" id="PF00931">
    <property type="entry name" value="NB-ARC"/>
    <property type="match status" value="1"/>
</dbReference>
<dbReference type="Gramene" id="OIT01835">
    <property type="protein sequence ID" value="OIT01835"/>
    <property type="gene ID" value="A4A49_01200"/>
</dbReference>
<dbReference type="Gene3D" id="3.40.50.300">
    <property type="entry name" value="P-loop containing nucleotide triphosphate hydrolases"/>
    <property type="match status" value="1"/>
</dbReference>
<comment type="caution">
    <text evidence="2">The sequence shown here is derived from an EMBL/GenBank/DDBJ whole genome shotgun (WGS) entry which is preliminary data.</text>
</comment>
<dbReference type="OMA" id="CNTILSY"/>
<accession>A0A1J6ISP1</accession>